<name>A0ABV5SA74_9ACTN</name>
<dbReference type="SMART" id="SM00560">
    <property type="entry name" value="LamGL"/>
    <property type="match status" value="2"/>
</dbReference>
<evidence type="ECO:0000256" key="1">
    <source>
        <dbReference type="ARBA" id="ARBA00022729"/>
    </source>
</evidence>
<comment type="caution">
    <text evidence="4">The sequence shown here is derived from an EMBL/GenBank/DDBJ whole genome shotgun (WGS) entry which is preliminary data.</text>
</comment>
<dbReference type="EMBL" id="JBHMBW010000031">
    <property type="protein sequence ID" value="MFB9627401.1"/>
    <property type="molecule type" value="Genomic_DNA"/>
</dbReference>
<accession>A0ABV5SA74</accession>
<sequence length="1266" mass="133430">MVHGTGRADSTGPAPEQAAVVAARASGKPVEVTALTSETRQVVANPNGRLTATFNAQPARVRRAGTWVPVDTTLRVNPDGTVSAAATPEDLTLSGGGDGPLARYRRGGKSVEVSWPGPLPKPVLTGSTAVYQEVRPGIDLRVTATPQGLSQTLTVKTREAAADGKLDELPVKVDRKQLAAKDTAFPVTLAANGPSLDAPKSGWAEVADMGLAGNSYWGGDGDPVAKVGYSAWDRPIVRYRSYFLFDIGALRGKHVLNAQFNARENYAPSCSPRVVDLYHTGPIGPGLTWNTQPWATYIGGQNVAFGYSGCPANVIGWTVTGNVESALGSGSAGVAFMLRAGDENDSLAWKKFDTNPSLIVDYNSYPDEPFDLSSEGRPCADGQYVYTAAPRLKATATDPDGGPVAVTFEWWKGDSRIGGSTTLDQGSGAEFAVTVPGGAYRNGNKIRWRAQTTDHTDSGDWTDWCELTVDQTAPDKPPTVASDMYPENDLGGGVGRTGTFSFGANGVGDVVRYRYWTASVAGTTPPAFVSADAPGGPAKALVTPPSRGPMDLYVQSVDRAGNVGQNIRHYHFAAGRGTPSTGHWQLDGFGHQSTVSDASGNGRTGTVTNDGAHLKGAAWTTGRNGDALRFDGESGDMSAGGPAVRTDQSFAVAAWVRLDRADDDWYAAVSQDGSQVSGFFLQYGGGTRKWEFTMAQTDGDDPTFDRVTADAPVRPGVWTHLAGSYDAADGRMRIYVNGELGGTLQHTGTWNAAGPLAVGRGKFGGQPDDRWPGAVDDVRVYDRILGEDEVRELATTPSLDEGLWPLDETAGVTAADVSGNFRTATATGGVTWGPGNSGGAARLNGTTGYLSTAGPVVRTDGSYTAMAWVLMDDPGTSDRTVLSQDGTGQASGFAIKYRASSGKWSVTVPDENGNGTTGTNAESADVATRGEWTHLAAVRDVASGRLRLYVNGAQVTSLPLEGGWQAGGPFAIGRSRIQGRPAEFWAGAIDDVRVYSGVRTDDQIKAAFRDSATRPSSPYAGQISRWYSHDGDHLTGTASVPPGYHFDGSYGLPAPEGAADTRVLYSCLYQEKDQFTSMDPNCEGHRKLGEHGRVYLNPPKDVPTIALYRCAVTKTLENFDSSDPTCGGETVKGPLGFTRAYGALVRSARPGDRVSSAFGVPGDYRPEAVLGMVALATLPDTVALRTCRDGADEFVSTQSDCEGAAVATAWIGNLWTQPPPGVDSTRLYRCKVTASGERFESLDPGCEGQAQVKPLGYVATGLGGWS</sequence>
<dbReference type="InterPro" id="IPR042837">
    <property type="entry name" value="PTX3"/>
</dbReference>
<dbReference type="NCBIfam" id="NF033679">
    <property type="entry name" value="DNRLRE_dom"/>
    <property type="match status" value="1"/>
</dbReference>
<dbReference type="InterPro" id="IPR006558">
    <property type="entry name" value="LamG-like"/>
</dbReference>
<evidence type="ECO:0000313" key="4">
    <source>
        <dbReference type="EMBL" id="MFB9627401.1"/>
    </source>
</evidence>
<feature type="domain" description="LamG-like jellyroll fold" evidence="3">
    <location>
        <begin position="861"/>
        <end position="1002"/>
    </location>
</feature>
<dbReference type="Proteomes" id="UP001589532">
    <property type="component" value="Unassembled WGS sequence"/>
</dbReference>
<dbReference type="RefSeq" id="WP_344984146.1">
    <property type="nucleotide sequence ID" value="NZ_BAAAXV010000001.1"/>
</dbReference>
<proteinExistence type="predicted"/>
<evidence type="ECO:0000313" key="5">
    <source>
        <dbReference type="Proteomes" id="UP001589532"/>
    </source>
</evidence>
<dbReference type="PANTHER" id="PTHR46943">
    <property type="entry name" value="PENTRAXIN-RELATED PROTEIN PTX3"/>
    <property type="match status" value="1"/>
</dbReference>
<dbReference type="PANTHER" id="PTHR46943:SF1">
    <property type="entry name" value="PENTRAXIN-RELATED PROTEIN PTX3"/>
    <property type="match status" value="1"/>
</dbReference>
<dbReference type="SUPFAM" id="SSF49899">
    <property type="entry name" value="Concanavalin A-like lectins/glucanases"/>
    <property type="match status" value="2"/>
</dbReference>
<organism evidence="4 5">
    <name type="scientific">Nonomuraea helvata</name>
    <dbReference type="NCBI Taxonomy" id="37484"/>
    <lineage>
        <taxon>Bacteria</taxon>
        <taxon>Bacillati</taxon>
        <taxon>Actinomycetota</taxon>
        <taxon>Actinomycetes</taxon>
        <taxon>Streptosporangiales</taxon>
        <taxon>Streptosporangiaceae</taxon>
        <taxon>Nonomuraea</taxon>
    </lineage>
</organism>
<keyword evidence="5" id="KW-1185">Reference proteome</keyword>
<dbReference type="Gene3D" id="2.60.120.200">
    <property type="match status" value="2"/>
</dbReference>
<evidence type="ECO:0000259" key="3">
    <source>
        <dbReference type="SMART" id="SM00560"/>
    </source>
</evidence>
<gene>
    <name evidence="4" type="ORF">ACFFSA_30335</name>
</gene>
<feature type="domain" description="LamG-like jellyroll fold" evidence="3">
    <location>
        <begin position="648"/>
        <end position="788"/>
    </location>
</feature>
<reference evidence="4 5" key="1">
    <citation type="submission" date="2024-09" db="EMBL/GenBank/DDBJ databases">
        <authorList>
            <person name="Sun Q."/>
            <person name="Mori K."/>
        </authorList>
    </citation>
    <scope>NUCLEOTIDE SEQUENCE [LARGE SCALE GENOMIC DNA]</scope>
    <source>
        <strain evidence="4 5">JCM 3143</strain>
    </source>
</reference>
<evidence type="ECO:0000256" key="2">
    <source>
        <dbReference type="ARBA" id="ARBA00023157"/>
    </source>
</evidence>
<keyword evidence="1" id="KW-0732">Signal</keyword>
<dbReference type="InterPro" id="IPR013320">
    <property type="entry name" value="ConA-like_dom_sf"/>
</dbReference>
<dbReference type="Pfam" id="PF13385">
    <property type="entry name" value="Laminin_G_3"/>
    <property type="match status" value="2"/>
</dbReference>
<protein>
    <submittedName>
        <fullName evidence="4">LamG-like jellyroll fold domain-containing protein</fullName>
    </submittedName>
</protein>
<keyword evidence="2" id="KW-1015">Disulfide bond</keyword>